<sequence length="432" mass="47248">MTANRPAFPADADTRLATLSNGVRVLALQLPHVDSVQISVFVRTGSRHESKALNGISHVVEHMAFKGTHERTCQQINLDAERLGADVNAHTDKDHTAYHMRGLARDAGRFVHMLGDIVRNSTFPEAELERERQVILHEFTEDEDDPLSTAYKLFDKMCFGTHPLAQPVIGTRRNIERFTRDDLLGYVERQYSADNVVVGIAGNIDPEAMFREAEAAFGSMPRGPENLVDAPAYVGGVASKRQPGFSQTHLVLGFPIPTLREDHQAALVAAALFGDGMSSPLMDEIRERRGLAYYAACSADVFDLSGQCVIEASTSPSQLHECVTEISRLLAAQAASIDPVDLERARNQIAVRQMRTHERPVRRLEAAVQDLYVFGRVRSRAELAAGIDGVTADQVRESFARMLASQAAVAVAGKVPAGTNDRIGELVSRATA</sequence>
<dbReference type="Gene3D" id="3.30.830.10">
    <property type="entry name" value="Metalloenzyme, LuxS/M16 peptidase-like"/>
    <property type="match status" value="2"/>
</dbReference>
<dbReference type="Pfam" id="PF05193">
    <property type="entry name" value="Peptidase_M16_C"/>
    <property type="match status" value="1"/>
</dbReference>
<comment type="cofactor">
    <cofactor evidence="1">
        <name>Zn(2+)</name>
        <dbReference type="ChEBI" id="CHEBI:29105"/>
    </cofactor>
</comment>
<evidence type="ECO:0000259" key="4">
    <source>
        <dbReference type="Pfam" id="PF00675"/>
    </source>
</evidence>
<dbReference type="OrthoDB" id="9811314at2"/>
<reference evidence="6 7" key="1">
    <citation type="submission" date="2016-04" db="EMBL/GenBank/DDBJ databases">
        <title>Complete genome sequence of natural rubber-degrading, novel Gram-negative bacterium, Rhizobacter gummiphilus strain NS21.</title>
        <authorList>
            <person name="Tabata M."/>
            <person name="Kasai D."/>
            <person name="Fukuda M."/>
        </authorList>
    </citation>
    <scope>NUCLEOTIDE SEQUENCE [LARGE SCALE GENOMIC DNA]</scope>
    <source>
        <strain evidence="6 7">NS21</strain>
    </source>
</reference>
<dbReference type="STRING" id="946333.A4W93_09135"/>
<feature type="domain" description="Peptidase M16 N-terminal" evidence="4">
    <location>
        <begin position="24"/>
        <end position="171"/>
    </location>
</feature>
<dbReference type="InterPro" id="IPR001431">
    <property type="entry name" value="Pept_M16_Zn_BS"/>
</dbReference>
<proteinExistence type="inferred from homology"/>
<dbReference type="EMBL" id="CP015118">
    <property type="protein sequence ID" value="ARN20062.1"/>
    <property type="molecule type" value="Genomic_DNA"/>
</dbReference>
<dbReference type="PANTHER" id="PTHR11851">
    <property type="entry name" value="METALLOPROTEASE"/>
    <property type="match status" value="1"/>
</dbReference>
<evidence type="ECO:0000256" key="2">
    <source>
        <dbReference type="ARBA" id="ARBA00007261"/>
    </source>
</evidence>
<dbReference type="GO" id="GO:0046872">
    <property type="term" value="F:metal ion binding"/>
    <property type="evidence" value="ECO:0007669"/>
    <property type="project" value="InterPro"/>
</dbReference>
<protein>
    <submittedName>
        <fullName evidence="6">Peptidase M16</fullName>
    </submittedName>
</protein>
<dbReference type="KEGG" id="rgu:A4W93_09135"/>
<accession>A0A1W6L758</accession>
<feature type="domain" description="Peptidase M16 C-terminal" evidence="5">
    <location>
        <begin position="178"/>
        <end position="348"/>
    </location>
</feature>
<dbReference type="GO" id="GO:0004222">
    <property type="term" value="F:metalloendopeptidase activity"/>
    <property type="evidence" value="ECO:0007669"/>
    <property type="project" value="InterPro"/>
</dbReference>
<dbReference type="InterPro" id="IPR050361">
    <property type="entry name" value="MPP/UQCRC_Complex"/>
</dbReference>
<dbReference type="Pfam" id="PF00675">
    <property type="entry name" value="Peptidase_M16"/>
    <property type="match status" value="1"/>
</dbReference>
<dbReference type="AlphaFoldDB" id="A0A1W6L758"/>
<dbReference type="Proteomes" id="UP000193427">
    <property type="component" value="Chromosome"/>
</dbReference>
<evidence type="ECO:0000313" key="6">
    <source>
        <dbReference type="EMBL" id="ARN20062.1"/>
    </source>
</evidence>
<dbReference type="InterPro" id="IPR011249">
    <property type="entry name" value="Metalloenz_LuxS/M16"/>
</dbReference>
<dbReference type="GO" id="GO:0006508">
    <property type="term" value="P:proteolysis"/>
    <property type="evidence" value="ECO:0007669"/>
    <property type="project" value="InterPro"/>
</dbReference>
<name>A0A1W6L758_9BURK</name>
<dbReference type="PANTHER" id="PTHR11851:SF49">
    <property type="entry name" value="MITOCHONDRIAL-PROCESSING PEPTIDASE SUBUNIT ALPHA"/>
    <property type="match status" value="1"/>
</dbReference>
<dbReference type="RefSeq" id="WP_085750330.1">
    <property type="nucleotide sequence ID" value="NZ_BSPR01000016.1"/>
</dbReference>
<comment type="similarity">
    <text evidence="2 3">Belongs to the peptidase M16 family.</text>
</comment>
<dbReference type="InterPro" id="IPR011765">
    <property type="entry name" value="Pept_M16_N"/>
</dbReference>
<dbReference type="InterPro" id="IPR007863">
    <property type="entry name" value="Peptidase_M16_C"/>
</dbReference>
<dbReference type="SUPFAM" id="SSF63411">
    <property type="entry name" value="LuxS/MPP-like metallohydrolase"/>
    <property type="match status" value="2"/>
</dbReference>
<keyword evidence="7" id="KW-1185">Reference proteome</keyword>
<evidence type="ECO:0000256" key="3">
    <source>
        <dbReference type="RuleBase" id="RU004447"/>
    </source>
</evidence>
<evidence type="ECO:0000256" key="1">
    <source>
        <dbReference type="ARBA" id="ARBA00001947"/>
    </source>
</evidence>
<organism evidence="6 7">
    <name type="scientific">Piscinibacter gummiphilus</name>
    <dbReference type="NCBI Taxonomy" id="946333"/>
    <lineage>
        <taxon>Bacteria</taxon>
        <taxon>Pseudomonadati</taxon>
        <taxon>Pseudomonadota</taxon>
        <taxon>Betaproteobacteria</taxon>
        <taxon>Burkholderiales</taxon>
        <taxon>Sphaerotilaceae</taxon>
        <taxon>Piscinibacter</taxon>
    </lineage>
</organism>
<dbReference type="PROSITE" id="PS00143">
    <property type="entry name" value="INSULINASE"/>
    <property type="match status" value="1"/>
</dbReference>
<gene>
    <name evidence="6" type="ORF">A4W93_09135</name>
</gene>
<evidence type="ECO:0000259" key="5">
    <source>
        <dbReference type="Pfam" id="PF05193"/>
    </source>
</evidence>
<evidence type="ECO:0000313" key="7">
    <source>
        <dbReference type="Proteomes" id="UP000193427"/>
    </source>
</evidence>